<dbReference type="CDD" id="cd03272">
    <property type="entry name" value="ABC_SMC3_euk"/>
    <property type="match status" value="1"/>
</dbReference>
<feature type="coiled-coil region" evidence="9">
    <location>
        <begin position="268"/>
        <end position="379"/>
    </location>
</feature>
<dbReference type="GO" id="GO:0005694">
    <property type="term" value="C:chromosome"/>
    <property type="evidence" value="ECO:0007669"/>
    <property type="project" value="InterPro"/>
</dbReference>
<evidence type="ECO:0000256" key="7">
    <source>
        <dbReference type="ARBA" id="ARBA00023306"/>
    </source>
</evidence>
<feature type="domain" description="SMC hinge" evidence="11">
    <location>
        <begin position="527"/>
        <end position="639"/>
    </location>
</feature>
<dbReference type="GO" id="GO:0005524">
    <property type="term" value="F:ATP binding"/>
    <property type="evidence" value="ECO:0007669"/>
    <property type="project" value="InterPro"/>
</dbReference>
<keyword evidence="13" id="KW-1185">Reference proteome</keyword>
<evidence type="ECO:0000256" key="2">
    <source>
        <dbReference type="ARBA" id="ARBA00005917"/>
    </source>
</evidence>
<accession>A0A9P4K3E5</accession>
<evidence type="ECO:0000256" key="10">
    <source>
        <dbReference type="SAM" id="MobiDB-lite"/>
    </source>
</evidence>
<dbReference type="Pfam" id="PF02463">
    <property type="entry name" value="SMC_N"/>
    <property type="match status" value="1"/>
</dbReference>
<keyword evidence="4" id="KW-0498">Mitosis</keyword>
<dbReference type="SUPFAM" id="SSF75553">
    <property type="entry name" value="Smc hinge domain"/>
    <property type="match status" value="1"/>
</dbReference>
<feature type="coiled-coil region" evidence="9">
    <location>
        <begin position="785"/>
        <end position="826"/>
    </location>
</feature>
<reference evidence="13" key="1">
    <citation type="journal article" date="2020" name="Stud. Mycol.">
        <title>101 Dothideomycetes genomes: A test case for predicting lifestyles and emergence of pathogens.</title>
        <authorList>
            <person name="Haridas S."/>
            <person name="Albert R."/>
            <person name="Binder M."/>
            <person name="Bloem J."/>
            <person name="LaButti K."/>
            <person name="Salamov A."/>
            <person name="Andreopoulos B."/>
            <person name="Baker S."/>
            <person name="Barry K."/>
            <person name="Bills G."/>
            <person name="Bluhm B."/>
            <person name="Cannon C."/>
            <person name="Castanera R."/>
            <person name="Culley D."/>
            <person name="Daum C."/>
            <person name="Ezra D."/>
            <person name="Gonzalez J."/>
            <person name="Henrissat B."/>
            <person name="Kuo A."/>
            <person name="Liang C."/>
            <person name="Lipzen A."/>
            <person name="Lutzoni F."/>
            <person name="Magnuson J."/>
            <person name="Mondo S."/>
            <person name="Nolan M."/>
            <person name="Ohm R."/>
            <person name="Pangilinan J."/>
            <person name="Park H.-J."/>
            <person name="Ramirez L."/>
            <person name="Alfaro M."/>
            <person name="Sun H."/>
            <person name="Tritt A."/>
            <person name="Yoshinaga Y."/>
            <person name="Zwiers L.-H."/>
            <person name="Turgeon B."/>
            <person name="Goodwin S."/>
            <person name="Spatafora J."/>
            <person name="Crous P."/>
            <person name="Grigoriev I."/>
        </authorList>
    </citation>
    <scope>NUCLEOTIDE SEQUENCE [LARGE SCALE GENOMIC DNA]</scope>
    <source>
        <strain evidence="13">CBS 304.66</strain>
    </source>
</reference>
<dbReference type="EMBL" id="ML986710">
    <property type="protein sequence ID" value="KAF2259420.1"/>
    <property type="molecule type" value="Genomic_DNA"/>
</dbReference>
<dbReference type="FunFam" id="3.40.50.300:FF:000424">
    <property type="entry name" value="Structural maintenance of chromosomes 3"/>
    <property type="match status" value="1"/>
</dbReference>
<comment type="similarity">
    <text evidence="2">Belongs to the SMC family. SMC3 subfamily.</text>
</comment>
<feature type="coiled-coil region" evidence="9">
    <location>
        <begin position="187"/>
        <end position="221"/>
    </location>
</feature>
<dbReference type="InterPro" id="IPR010935">
    <property type="entry name" value="SMC_hinge"/>
</dbReference>
<dbReference type="SMART" id="SM00968">
    <property type="entry name" value="SMC_hinge"/>
    <property type="match status" value="1"/>
</dbReference>
<evidence type="ECO:0000313" key="12">
    <source>
        <dbReference type="EMBL" id="KAF2259420.1"/>
    </source>
</evidence>
<dbReference type="GO" id="GO:0007059">
    <property type="term" value="P:chromosome segregation"/>
    <property type="evidence" value="ECO:0007669"/>
    <property type="project" value="UniProtKB-ARBA"/>
</dbReference>
<dbReference type="InterPro" id="IPR024704">
    <property type="entry name" value="SMC"/>
</dbReference>
<dbReference type="Gene3D" id="1.20.1060.20">
    <property type="match status" value="1"/>
</dbReference>
<evidence type="ECO:0000256" key="5">
    <source>
        <dbReference type="ARBA" id="ARBA00023054"/>
    </source>
</evidence>
<dbReference type="GO" id="GO:0016887">
    <property type="term" value="F:ATP hydrolysis activity"/>
    <property type="evidence" value="ECO:0007669"/>
    <property type="project" value="InterPro"/>
</dbReference>
<feature type="coiled-coil region" evidence="9">
    <location>
        <begin position="678"/>
        <end position="751"/>
    </location>
</feature>
<dbReference type="InterPro" id="IPR041741">
    <property type="entry name" value="SMC3_ABC_euk"/>
</dbReference>
<dbReference type="SUPFAM" id="SSF52540">
    <property type="entry name" value="P-loop containing nucleoside triphosphate hydrolases"/>
    <property type="match status" value="2"/>
</dbReference>
<keyword evidence="6 8" id="KW-0539">Nucleus</keyword>
<dbReference type="PIRSF" id="PIRSF005719">
    <property type="entry name" value="SMC"/>
    <property type="match status" value="1"/>
</dbReference>
<evidence type="ECO:0000256" key="3">
    <source>
        <dbReference type="ARBA" id="ARBA00022618"/>
    </source>
</evidence>
<keyword evidence="3" id="KW-0132">Cell division</keyword>
<dbReference type="InterPro" id="IPR036277">
    <property type="entry name" value="SMC_hinge_sf"/>
</dbReference>
<protein>
    <recommendedName>
        <fullName evidence="8">Structural maintenance of chromosomes protein</fullName>
    </recommendedName>
</protein>
<keyword evidence="7" id="KW-0131">Cell cycle</keyword>
<evidence type="ECO:0000256" key="9">
    <source>
        <dbReference type="SAM" id="Coils"/>
    </source>
</evidence>
<name>A0A9P4K3E5_9PLEO</name>
<evidence type="ECO:0000313" key="13">
    <source>
        <dbReference type="Proteomes" id="UP000800093"/>
    </source>
</evidence>
<dbReference type="GO" id="GO:0051301">
    <property type="term" value="P:cell division"/>
    <property type="evidence" value="ECO:0007669"/>
    <property type="project" value="UniProtKB-KW"/>
</dbReference>
<feature type="coiled-coil region" evidence="9">
    <location>
        <begin position="414"/>
        <end position="448"/>
    </location>
</feature>
<dbReference type="Pfam" id="PF06470">
    <property type="entry name" value="SMC_hinge"/>
    <property type="match status" value="1"/>
</dbReference>
<dbReference type="Proteomes" id="UP000800093">
    <property type="component" value="Unassembled WGS sequence"/>
</dbReference>
<dbReference type="PANTHER" id="PTHR43977">
    <property type="entry name" value="STRUCTURAL MAINTENANCE OF CHROMOSOMES PROTEIN 3"/>
    <property type="match status" value="1"/>
</dbReference>
<dbReference type="GO" id="GO:0005634">
    <property type="term" value="C:nucleus"/>
    <property type="evidence" value="ECO:0007669"/>
    <property type="project" value="UniProtKB-SubCell"/>
</dbReference>
<keyword evidence="5 9" id="KW-0175">Coiled coil</keyword>
<proteinExistence type="inferred from homology"/>
<dbReference type="GO" id="GO:0051276">
    <property type="term" value="P:chromosome organization"/>
    <property type="evidence" value="ECO:0007669"/>
    <property type="project" value="InterPro"/>
</dbReference>
<dbReference type="OrthoDB" id="431497at2759"/>
<comment type="subcellular location">
    <subcellularLocation>
        <location evidence="1 8">Nucleus</location>
    </subcellularLocation>
</comment>
<dbReference type="Gene3D" id="1.10.287.1490">
    <property type="match status" value="1"/>
</dbReference>
<dbReference type="Gene3D" id="3.30.70.1620">
    <property type="match status" value="1"/>
</dbReference>
<evidence type="ECO:0000256" key="8">
    <source>
        <dbReference type="PIRNR" id="PIRNR005719"/>
    </source>
</evidence>
<evidence type="ECO:0000256" key="1">
    <source>
        <dbReference type="ARBA" id="ARBA00004123"/>
    </source>
</evidence>
<feature type="region of interest" description="Disordered" evidence="10">
    <location>
        <begin position="836"/>
        <end position="859"/>
    </location>
</feature>
<dbReference type="FunFam" id="3.40.50.300:FF:000370">
    <property type="entry name" value="Structural maintenance of chromosomes 3"/>
    <property type="match status" value="1"/>
</dbReference>
<dbReference type="AlphaFoldDB" id="A0A9P4K3E5"/>
<dbReference type="Gene3D" id="3.40.50.300">
    <property type="entry name" value="P-loop containing nucleotide triphosphate hydrolases"/>
    <property type="match status" value="2"/>
</dbReference>
<dbReference type="InterPro" id="IPR027417">
    <property type="entry name" value="P-loop_NTPase"/>
</dbReference>
<comment type="caution">
    <text evidence="12">The sequence shown here is derived from an EMBL/GenBank/DDBJ whole genome shotgun (WGS) entry which is preliminary data.</text>
</comment>
<evidence type="ECO:0000256" key="4">
    <source>
        <dbReference type="ARBA" id="ARBA00022776"/>
    </source>
</evidence>
<evidence type="ECO:0000259" key="11">
    <source>
        <dbReference type="SMART" id="SM00968"/>
    </source>
</evidence>
<organism evidence="12 13">
    <name type="scientific">Lojkania enalia</name>
    <dbReference type="NCBI Taxonomy" id="147567"/>
    <lineage>
        <taxon>Eukaryota</taxon>
        <taxon>Fungi</taxon>
        <taxon>Dikarya</taxon>
        <taxon>Ascomycota</taxon>
        <taxon>Pezizomycotina</taxon>
        <taxon>Dothideomycetes</taxon>
        <taxon>Pleosporomycetidae</taxon>
        <taxon>Pleosporales</taxon>
        <taxon>Pleosporales incertae sedis</taxon>
        <taxon>Lojkania</taxon>
    </lineage>
</organism>
<gene>
    <name evidence="12" type="ORF">CC78DRAFT_571904</name>
</gene>
<sequence>MGYIKQITIQGFKSYKDQTQIEPFSPKSNVVVGRNGSGKSNFFAAVRFALGDDYNNLGREGRQALLHEGSGSAVMSAYVEICFDNEDDRFHTGRPEFYLRRTIGLKKDEYSVDRKNATKIEVRQILESAGFSVSNPYYIVPQGRVTQITNMKDADRLNLLKDISGSVVYENRRKESLKLLTETDTKRKKIDELVQAIETRLEELRGEKEELEAYNRQDRDRRALRYAIERQREDALQRQIDDIDSRRNNGVAESDHNQQLFIQTQNEIAQIEEQTSQMKSDIELLKDERAQLETDRRESARSKAKCELELKELTDGQSAAQRLKRRHDSELRDVQQKIKARQDELNQLLPNYNSKKEEEAELRAQLEDAQSQRKRLEDKQGRTTYYKNKRQRDDALRQEIDQISVDMAHRKSVLIETRDEISDLENDIKRLESEIADLTLSIDNQGDNTMDIATQVQAARDARDNLTDQRKNLWREDAKLIAHIRTTEQRLGNAEALYSHMMDYNTSRGLHTLNRLKKLPQYANDLRGVHGTIAELVQVRENYKTVTEVVAGTSLFHVVVDNDATATKLVDLLNKEKGGRLTTIPLNRVHPRPIQYPKTNDAVPLISKLEYDLAYDNAFQHIFGKSVICPDLTIALGFARTHGLNALTIDGDKADKKGRLTGGYIDSSKSRLDATMQVATLRHELEEHRARKSEIDRELKKLEQQITAAQDKVQKIQYQQVQVERSYGPMRQELRAKQTDLQNKKDSLEAKHRTASSIESEINHLGNHQTDLETDLASDFKKSLSDEEEQLLARLAVDVRDLQRQLSTLTRERSTLEIRKDEIEVELRNNLQPSLDRLLTEDGDSGGNSGQTGRLRDAERSLKRISKTLDDFDSKIEDVDNKIEEANTQLMQLEVSKAEKYASNRELAKTIEKQLKRMDRGMKEKQTAQENLKEVQQAIRELGTLPDEAWRRYANWNIDKLSRNLEKINGQLRKYSHINKKAFEQYEKFTKDRRTLTERRQELETSRTSIEELIDILDQRKDEAIQRTFKQVSKAFSEIFVQLVPAGIGRLLIQRKSDREAGLLDDSDEEEGRATGDGVESYRGVGIQVSFNSKHDEQQRISQLSGGQKSLCALALIFAIQQCDPAPFYLFDEIDANLDAQYRTAVAQMLKKLSGKGGEGGEGGGQFICTTFRPEMVLVADKCYGVSYSNKTSSIDVVGREVALDFVEGMTKV</sequence>
<dbReference type="InterPro" id="IPR003395">
    <property type="entry name" value="RecF/RecN/SMC_N"/>
</dbReference>
<evidence type="ECO:0000256" key="6">
    <source>
        <dbReference type="ARBA" id="ARBA00023242"/>
    </source>
</evidence>